<organism evidence="6 7">
    <name type="scientific">Streptococcus rubneri</name>
    <dbReference type="NCBI Taxonomy" id="1234680"/>
    <lineage>
        <taxon>Bacteria</taxon>
        <taxon>Bacillati</taxon>
        <taxon>Bacillota</taxon>
        <taxon>Bacilli</taxon>
        <taxon>Lactobacillales</taxon>
        <taxon>Streptococcaceae</taxon>
        <taxon>Streptococcus</taxon>
    </lineage>
</organism>
<dbReference type="Gene3D" id="3.90.1530.30">
    <property type="match status" value="1"/>
</dbReference>
<dbReference type="Pfam" id="PF17762">
    <property type="entry name" value="HTH_ParB"/>
    <property type="match status" value="1"/>
</dbReference>
<dbReference type="AlphaFoldDB" id="A0A4Z1DVU8"/>
<dbReference type="SUPFAM" id="SSF109709">
    <property type="entry name" value="KorB DNA-binding domain-like"/>
    <property type="match status" value="1"/>
</dbReference>
<dbReference type="FunFam" id="1.10.10.2830:FF:000001">
    <property type="entry name" value="Chromosome partitioning protein ParB"/>
    <property type="match status" value="1"/>
</dbReference>
<evidence type="ECO:0000313" key="7">
    <source>
        <dbReference type="Proteomes" id="UP000297986"/>
    </source>
</evidence>
<dbReference type="NCBIfam" id="TIGR00180">
    <property type="entry name" value="parB_part"/>
    <property type="match status" value="1"/>
</dbReference>
<dbReference type="InterPro" id="IPR003115">
    <property type="entry name" value="ParB_N"/>
</dbReference>
<dbReference type="Gene3D" id="1.10.10.2830">
    <property type="match status" value="1"/>
</dbReference>
<dbReference type="SUPFAM" id="SSF110849">
    <property type="entry name" value="ParB/Sulfiredoxin"/>
    <property type="match status" value="1"/>
</dbReference>
<keyword evidence="3" id="KW-0159">Chromosome partition</keyword>
<dbReference type="GO" id="GO:0003677">
    <property type="term" value="F:DNA binding"/>
    <property type="evidence" value="ECO:0007669"/>
    <property type="project" value="UniProtKB-KW"/>
</dbReference>
<dbReference type="EMBL" id="SRRP01000001">
    <property type="protein sequence ID" value="TGN92842.1"/>
    <property type="molecule type" value="Genomic_DNA"/>
</dbReference>
<keyword evidence="4" id="KW-0238">DNA-binding</keyword>
<dbReference type="GO" id="GO:0007059">
    <property type="term" value="P:chromosome segregation"/>
    <property type="evidence" value="ECO:0007669"/>
    <property type="project" value="UniProtKB-KW"/>
</dbReference>
<proteinExistence type="inferred from homology"/>
<dbReference type="PANTHER" id="PTHR33375:SF1">
    <property type="entry name" value="CHROMOSOME-PARTITIONING PROTEIN PARB-RELATED"/>
    <property type="match status" value="1"/>
</dbReference>
<dbReference type="GO" id="GO:0009295">
    <property type="term" value="C:nucleoid"/>
    <property type="evidence" value="ECO:0007669"/>
    <property type="project" value="UniProtKB-SubCell"/>
</dbReference>
<keyword evidence="7" id="KW-1185">Reference proteome</keyword>
<evidence type="ECO:0000259" key="5">
    <source>
        <dbReference type="SMART" id="SM00470"/>
    </source>
</evidence>
<dbReference type="GO" id="GO:0045881">
    <property type="term" value="P:positive regulation of sporulation resulting in formation of a cellular spore"/>
    <property type="evidence" value="ECO:0007669"/>
    <property type="project" value="TreeGrafter"/>
</dbReference>
<dbReference type="Pfam" id="PF23552">
    <property type="entry name" value="ParB_C"/>
    <property type="match status" value="1"/>
</dbReference>
<dbReference type="FunFam" id="3.90.1530.30:FF:000001">
    <property type="entry name" value="Chromosome partitioning protein ParB"/>
    <property type="match status" value="1"/>
</dbReference>
<comment type="similarity">
    <text evidence="2">Belongs to the ParB family.</text>
</comment>
<dbReference type="InterPro" id="IPR050336">
    <property type="entry name" value="Chromosome_partition/occlusion"/>
</dbReference>
<dbReference type="PANTHER" id="PTHR33375">
    <property type="entry name" value="CHROMOSOME-PARTITIONING PROTEIN PARB-RELATED"/>
    <property type="match status" value="1"/>
</dbReference>
<reference evidence="6 7" key="1">
    <citation type="submission" date="2019-04" db="EMBL/GenBank/DDBJ databases">
        <title>Genome sequencing of Streptococcus rubneri DSM 26920(T).</title>
        <authorList>
            <person name="Kook J.-K."/>
            <person name="Park S.-N."/>
            <person name="Lim Y.K."/>
        </authorList>
    </citation>
    <scope>NUCLEOTIDE SEQUENCE [LARGE SCALE GENOMIC DNA]</scope>
    <source>
        <strain evidence="6 7">DSM 26920</strain>
    </source>
</reference>
<dbReference type="CDD" id="cd16393">
    <property type="entry name" value="SPO0J_N"/>
    <property type="match status" value="1"/>
</dbReference>
<gene>
    <name evidence="6" type="ORF">E5S68_08070</name>
</gene>
<dbReference type="InterPro" id="IPR036086">
    <property type="entry name" value="ParB/Sulfiredoxin_sf"/>
</dbReference>
<sequence length="253" mass="29425">MEKIDIIHLNQIRTNPFQPRQVFSQEKLEELAASIKENGLIQPIIVRKSPIFGYELLAGERRYRAAKLAGFEQIPAIIRDLTDDDMMKQAIIENLQREDLNPIEEAESYQHLIDRGATHEEIANFMGKSRPYISNLVRLLHLSPAVKEAIKEEKLSQGHARILVPLKEELQLYWLERTLKEGLSVRSLEQKVCQKKKTPSKKEKELFVAQEEELLKKLLGTDVELRMINEEKGTIHISFKNLDEYQRIINSFK</sequence>
<feature type="domain" description="ParB-like N-terminal" evidence="5">
    <location>
        <begin position="2"/>
        <end position="95"/>
    </location>
</feature>
<dbReference type="InterPro" id="IPR004437">
    <property type="entry name" value="ParB/RepB/Spo0J"/>
</dbReference>
<dbReference type="Proteomes" id="UP000297986">
    <property type="component" value="Unassembled WGS sequence"/>
</dbReference>
<dbReference type="SMART" id="SM00470">
    <property type="entry name" value="ParB"/>
    <property type="match status" value="1"/>
</dbReference>
<comment type="subcellular location">
    <subcellularLocation>
        <location evidence="1">Cytoplasm</location>
        <location evidence="1">Nucleoid</location>
    </subcellularLocation>
</comment>
<evidence type="ECO:0000313" key="6">
    <source>
        <dbReference type="EMBL" id="TGN92842.1"/>
    </source>
</evidence>
<name>A0A4Z1DVU8_9STRE</name>
<evidence type="ECO:0000256" key="4">
    <source>
        <dbReference type="ARBA" id="ARBA00023125"/>
    </source>
</evidence>
<dbReference type="Pfam" id="PF02195">
    <property type="entry name" value="ParB_N"/>
    <property type="match status" value="1"/>
</dbReference>
<dbReference type="RefSeq" id="WP_135783066.1">
    <property type="nucleotide sequence ID" value="NZ_MRXY01000002.1"/>
</dbReference>
<dbReference type="GO" id="GO:0005694">
    <property type="term" value="C:chromosome"/>
    <property type="evidence" value="ECO:0007669"/>
    <property type="project" value="TreeGrafter"/>
</dbReference>
<comment type="caution">
    <text evidence="6">The sequence shown here is derived from an EMBL/GenBank/DDBJ whole genome shotgun (WGS) entry which is preliminary data.</text>
</comment>
<evidence type="ECO:0000256" key="1">
    <source>
        <dbReference type="ARBA" id="ARBA00004453"/>
    </source>
</evidence>
<evidence type="ECO:0000256" key="2">
    <source>
        <dbReference type="ARBA" id="ARBA00006295"/>
    </source>
</evidence>
<dbReference type="OrthoDB" id="9802051at2"/>
<evidence type="ECO:0000256" key="3">
    <source>
        <dbReference type="ARBA" id="ARBA00022829"/>
    </source>
</evidence>
<dbReference type="InterPro" id="IPR057240">
    <property type="entry name" value="ParB_dimer_C"/>
</dbReference>
<accession>A0A4Z1DVU8</accession>
<dbReference type="InterPro" id="IPR041468">
    <property type="entry name" value="HTH_ParB/Spo0J"/>
</dbReference>
<protein>
    <submittedName>
        <fullName evidence="6">ParB/RepB/Spo0J family partition protein</fullName>
    </submittedName>
</protein>